<accession>A0A2U2JAB8</accession>
<dbReference type="EMBL" id="QFFG01000003">
    <property type="protein sequence ID" value="PWG05275.1"/>
    <property type="molecule type" value="Genomic_DNA"/>
</dbReference>
<dbReference type="RefSeq" id="WP_109404819.1">
    <property type="nucleotide sequence ID" value="NZ_QFFG01000003.1"/>
</dbReference>
<gene>
    <name evidence="2" type="ORF">DIS07_08540</name>
</gene>
<evidence type="ECO:0008006" key="4">
    <source>
        <dbReference type="Google" id="ProtNLM"/>
    </source>
</evidence>
<evidence type="ECO:0000313" key="2">
    <source>
        <dbReference type="EMBL" id="PWG05275.1"/>
    </source>
</evidence>
<reference evidence="2 3" key="1">
    <citation type="submission" date="2018-05" db="EMBL/GenBank/DDBJ databases">
        <title>Polaribacter aquimarinus sp. nov., isolated from sediment in a sediment of sea.</title>
        <authorList>
            <person name="Lu D."/>
        </authorList>
    </citation>
    <scope>NUCLEOTIDE SEQUENCE [LARGE SCALE GENOMIC DNA]</scope>
    <source>
        <strain evidence="2 3">ZY113</strain>
    </source>
</reference>
<proteinExistence type="predicted"/>
<evidence type="ECO:0000313" key="3">
    <source>
        <dbReference type="Proteomes" id="UP000245670"/>
    </source>
</evidence>
<name>A0A2U2JAB8_9FLAO</name>
<comment type="caution">
    <text evidence="2">The sequence shown here is derived from an EMBL/GenBank/DDBJ whole genome shotgun (WGS) entry which is preliminary data.</text>
</comment>
<evidence type="ECO:0000256" key="1">
    <source>
        <dbReference type="SAM" id="SignalP"/>
    </source>
</evidence>
<keyword evidence="3" id="KW-1185">Reference proteome</keyword>
<dbReference type="AlphaFoldDB" id="A0A2U2JAB8"/>
<sequence length="127" mass="14862">MKTLSLFLFILFHIVQFSAQERTDYLKYMAKSLPDTYAKSNANLFFTVQISALSKKNRSLDSLKNINIYKEKDNLIKYRLGEFTTYKNAVEFKKMLRSVCRDAFIVPIKNGKRIHIKQALKEVSDIL</sequence>
<dbReference type="OrthoDB" id="1202222at2"/>
<organism evidence="2 3">
    <name type="scientific">Polaribacter aquimarinus</name>
    <dbReference type="NCBI Taxonomy" id="2100726"/>
    <lineage>
        <taxon>Bacteria</taxon>
        <taxon>Pseudomonadati</taxon>
        <taxon>Bacteroidota</taxon>
        <taxon>Flavobacteriia</taxon>
        <taxon>Flavobacteriales</taxon>
        <taxon>Flavobacteriaceae</taxon>
    </lineage>
</organism>
<feature type="signal peptide" evidence="1">
    <location>
        <begin position="1"/>
        <end position="19"/>
    </location>
</feature>
<feature type="chain" id="PRO_5015669311" description="SPOR domain-containing protein" evidence="1">
    <location>
        <begin position="20"/>
        <end position="127"/>
    </location>
</feature>
<dbReference type="Proteomes" id="UP000245670">
    <property type="component" value="Unassembled WGS sequence"/>
</dbReference>
<protein>
    <recommendedName>
        <fullName evidence="4">SPOR domain-containing protein</fullName>
    </recommendedName>
</protein>
<keyword evidence="1" id="KW-0732">Signal</keyword>